<proteinExistence type="predicted"/>
<comment type="caution">
    <text evidence="1">The sequence shown here is derived from an EMBL/GenBank/DDBJ whole genome shotgun (WGS) entry which is preliminary data.</text>
</comment>
<organism evidence="1">
    <name type="scientific">marine sediment metagenome</name>
    <dbReference type="NCBI Taxonomy" id="412755"/>
    <lineage>
        <taxon>unclassified sequences</taxon>
        <taxon>metagenomes</taxon>
        <taxon>ecological metagenomes</taxon>
    </lineage>
</organism>
<feature type="non-terminal residue" evidence="1">
    <location>
        <position position="1"/>
    </location>
</feature>
<protein>
    <submittedName>
        <fullName evidence="1">Uncharacterized protein</fullName>
    </submittedName>
</protein>
<dbReference type="AlphaFoldDB" id="A0A0F9DQL4"/>
<accession>A0A0F9DQL4</accession>
<name>A0A0F9DQL4_9ZZZZ</name>
<gene>
    <name evidence="1" type="ORF">LCGC14_2168490</name>
</gene>
<sequence length="80" mass="8550">KYTGGHGFITVMYGPEFIFKVAKSPTVADENGFDCSQVIGSVYLPSDSENQTNGIAVKICVKGDSVLVDIADTLNRGESF</sequence>
<reference evidence="1" key="1">
    <citation type="journal article" date="2015" name="Nature">
        <title>Complex archaea that bridge the gap between prokaryotes and eukaryotes.</title>
        <authorList>
            <person name="Spang A."/>
            <person name="Saw J.H."/>
            <person name="Jorgensen S.L."/>
            <person name="Zaremba-Niedzwiedzka K."/>
            <person name="Martijn J."/>
            <person name="Lind A.E."/>
            <person name="van Eijk R."/>
            <person name="Schleper C."/>
            <person name="Guy L."/>
            <person name="Ettema T.J."/>
        </authorList>
    </citation>
    <scope>NUCLEOTIDE SEQUENCE</scope>
</reference>
<dbReference type="EMBL" id="LAZR01027949">
    <property type="protein sequence ID" value="KKL64098.1"/>
    <property type="molecule type" value="Genomic_DNA"/>
</dbReference>
<evidence type="ECO:0000313" key="1">
    <source>
        <dbReference type="EMBL" id="KKL64098.1"/>
    </source>
</evidence>